<dbReference type="EMBL" id="QUSF01017089">
    <property type="protein sequence ID" value="RLV61807.1"/>
    <property type="molecule type" value="Genomic_DNA"/>
</dbReference>
<gene>
    <name evidence="2" type="ORF">DV515_00020017</name>
</gene>
<feature type="non-terminal residue" evidence="2">
    <location>
        <position position="114"/>
    </location>
</feature>
<feature type="non-terminal residue" evidence="2">
    <location>
        <position position="1"/>
    </location>
</feature>
<dbReference type="Proteomes" id="UP000276834">
    <property type="component" value="Unassembled WGS sequence"/>
</dbReference>
<dbReference type="GO" id="GO:0005634">
    <property type="term" value="C:nucleus"/>
    <property type="evidence" value="ECO:0007669"/>
    <property type="project" value="TreeGrafter"/>
</dbReference>
<evidence type="ECO:0000256" key="1">
    <source>
        <dbReference type="SAM" id="MobiDB-lite"/>
    </source>
</evidence>
<dbReference type="PANTHER" id="PTHR34105:SF1">
    <property type="entry name" value="PROLINE-, GLUTAMIC ACID- AND LEUCINE-RICH PROTEIN 1"/>
    <property type="match status" value="1"/>
</dbReference>
<name>A0A3L8Q2Q3_CHLGU</name>
<organism evidence="2 3">
    <name type="scientific">Chloebia gouldiae</name>
    <name type="common">Gouldian finch</name>
    <name type="synonym">Erythrura gouldiae</name>
    <dbReference type="NCBI Taxonomy" id="44316"/>
    <lineage>
        <taxon>Eukaryota</taxon>
        <taxon>Metazoa</taxon>
        <taxon>Chordata</taxon>
        <taxon>Craniata</taxon>
        <taxon>Vertebrata</taxon>
        <taxon>Euteleostomi</taxon>
        <taxon>Archelosauria</taxon>
        <taxon>Archosauria</taxon>
        <taxon>Dinosauria</taxon>
        <taxon>Saurischia</taxon>
        <taxon>Theropoda</taxon>
        <taxon>Coelurosauria</taxon>
        <taxon>Aves</taxon>
        <taxon>Neognathae</taxon>
        <taxon>Neoaves</taxon>
        <taxon>Telluraves</taxon>
        <taxon>Australaves</taxon>
        <taxon>Passeriformes</taxon>
        <taxon>Passeroidea</taxon>
        <taxon>Passeridae</taxon>
        <taxon>Chloebia</taxon>
    </lineage>
</organism>
<feature type="region of interest" description="Disordered" evidence="1">
    <location>
        <begin position="93"/>
        <end position="114"/>
    </location>
</feature>
<reference evidence="2 3" key="1">
    <citation type="journal article" date="2018" name="Proc. R. Soc. B">
        <title>A non-coding region near Follistatin controls head colour polymorphism in the Gouldian finch.</title>
        <authorList>
            <person name="Toomey M.B."/>
            <person name="Marques C.I."/>
            <person name="Andrade P."/>
            <person name="Araujo P.M."/>
            <person name="Sabatino S."/>
            <person name="Gazda M.A."/>
            <person name="Afonso S."/>
            <person name="Lopes R.J."/>
            <person name="Corbo J.C."/>
            <person name="Carneiro M."/>
        </authorList>
    </citation>
    <scope>NUCLEOTIDE SEQUENCE [LARGE SCALE GENOMIC DNA]</scope>
    <source>
        <strain evidence="2">Red01</strain>
        <tissue evidence="2">Muscle</tissue>
    </source>
</reference>
<dbReference type="OrthoDB" id="20900at2759"/>
<dbReference type="PANTHER" id="PTHR34105">
    <property type="entry name" value="PROLINE-, GLUTAMIC ACID- AND LEUCINE-RICH PROTEIN 1"/>
    <property type="match status" value="1"/>
</dbReference>
<comment type="caution">
    <text evidence="2">The sequence shown here is derived from an EMBL/GenBank/DDBJ whole genome shotgun (WGS) entry which is preliminary data.</text>
</comment>
<accession>A0A3L8Q2Q3</accession>
<feature type="compositionally biased region" description="Basic and acidic residues" evidence="1">
    <location>
        <begin position="98"/>
        <end position="114"/>
    </location>
</feature>
<sequence>RLQELVVPLALRLSQSLPPELSGGSGPAWGSPYSSPRCRGGLYGLLQALLLGAPPGAARPLHCALRAFQEGQRDPDLQPQKYPQKSPLHCALRAFQEGQRDPDLQEGQRDPDLQ</sequence>
<proteinExistence type="predicted"/>
<evidence type="ECO:0000313" key="3">
    <source>
        <dbReference type="Proteomes" id="UP000276834"/>
    </source>
</evidence>
<keyword evidence="3" id="KW-1185">Reference proteome</keyword>
<evidence type="ECO:0000313" key="2">
    <source>
        <dbReference type="EMBL" id="RLV61807.1"/>
    </source>
</evidence>
<protein>
    <submittedName>
        <fullName evidence="2">Uncharacterized protein</fullName>
    </submittedName>
</protein>
<dbReference type="AlphaFoldDB" id="A0A3L8Q2Q3"/>
<dbReference type="GO" id="GO:0006364">
    <property type="term" value="P:rRNA processing"/>
    <property type="evidence" value="ECO:0007669"/>
    <property type="project" value="TreeGrafter"/>
</dbReference>